<sequence length="69" mass="7878">MSLSCSHHLLPTIPIQIAKKKDQTKGKMRRKIKGDIKRRERKPKPLLNSSWSKQKESRGEGRRGRGGDG</sequence>
<evidence type="ECO:0000313" key="2">
    <source>
        <dbReference type="EMBL" id="PUZ70676.1"/>
    </source>
</evidence>
<proteinExistence type="predicted"/>
<name>A0A2T7ES61_9POAL</name>
<accession>A0A2T7ES61</accession>
<dbReference type="Gramene" id="PUZ70676">
    <property type="protein sequence ID" value="PUZ70676"/>
    <property type="gene ID" value="GQ55_2G253100"/>
</dbReference>
<dbReference type="AlphaFoldDB" id="A0A2T7ES61"/>
<reference evidence="2 3" key="1">
    <citation type="submission" date="2018-04" db="EMBL/GenBank/DDBJ databases">
        <title>WGS assembly of Panicum hallii var. hallii HAL2.</title>
        <authorList>
            <person name="Lovell J."/>
            <person name="Jenkins J."/>
            <person name="Lowry D."/>
            <person name="Mamidi S."/>
            <person name="Sreedasyam A."/>
            <person name="Weng X."/>
            <person name="Barry K."/>
            <person name="Bonette J."/>
            <person name="Campitelli B."/>
            <person name="Daum C."/>
            <person name="Gordon S."/>
            <person name="Gould B."/>
            <person name="Lipzen A."/>
            <person name="MacQueen A."/>
            <person name="Palacio-Mejia J."/>
            <person name="Plott C."/>
            <person name="Shakirov E."/>
            <person name="Shu S."/>
            <person name="Yoshinaga Y."/>
            <person name="Zane M."/>
            <person name="Rokhsar D."/>
            <person name="Grimwood J."/>
            <person name="Schmutz J."/>
            <person name="Juenger T."/>
        </authorList>
    </citation>
    <scope>NUCLEOTIDE SEQUENCE [LARGE SCALE GENOMIC DNA]</scope>
    <source>
        <strain evidence="3">cv. HAL2</strain>
    </source>
</reference>
<keyword evidence="3" id="KW-1185">Reference proteome</keyword>
<evidence type="ECO:0000313" key="3">
    <source>
        <dbReference type="Proteomes" id="UP000244336"/>
    </source>
</evidence>
<protein>
    <submittedName>
        <fullName evidence="2">Uncharacterized protein</fullName>
    </submittedName>
</protein>
<feature type="compositionally biased region" description="Basic and acidic residues" evidence="1">
    <location>
        <begin position="53"/>
        <end position="69"/>
    </location>
</feature>
<dbReference type="Proteomes" id="UP000244336">
    <property type="component" value="Chromosome 2"/>
</dbReference>
<dbReference type="EMBL" id="CM009750">
    <property type="protein sequence ID" value="PUZ70676.1"/>
    <property type="molecule type" value="Genomic_DNA"/>
</dbReference>
<evidence type="ECO:0000256" key="1">
    <source>
        <dbReference type="SAM" id="MobiDB-lite"/>
    </source>
</evidence>
<organism evidence="2 3">
    <name type="scientific">Panicum hallii var. hallii</name>
    <dbReference type="NCBI Taxonomy" id="1504633"/>
    <lineage>
        <taxon>Eukaryota</taxon>
        <taxon>Viridiplantae</taxon>
        <taxon>Streptophyta</taxon>
        <taxon>Embryophyta</taxon>
        <taxon>Tracheophyta</taxon>
        <taxon>Spermatophyta</taxon>
        <taxon>Magnoliopsida</taxon>
        <taxon>Liliopsida</taxon>
        <taxon>Poales</taxon>
        <taxon>Poaceae</taxon>
        <taxon>PACMAD clade</taxon>
        <taxon>Panicoideae</taxon>
        <taxon>Panicodae</taxon>
        <taxon>Paniceae</taxon>
        <taxon>Panicinae</taxon>
        <taxon>Panicum</taxon>
        <taxon>Panicum sect. Panicum</taxon>
    </lineage>
</organism>
<gene>
    <name evidence="2" type="ORF">GQ55_2G253100</name>
</gene>
<feature type="region of interest" description="Disordered" evidence="1">
    <location>
        <begin position="1"/>
        <end position="69"/>
    </location>
</feature>